<dbReference type="EMBL" id="CM010723">
    <property type="protein sequence ID" value="RZC77891.1"/>
    <property type="molecule type" value="Genomic_DNA"/>
</dbReference>
<evidence type="ECO:0000313" key="2">
    <source>
        <dbReference type="Proteomes" id="UP000316621"/>
    </source>
</evidence>
<name>A0A4Y7L0N2_PAPSO</name>
<dbReference type="Gramene" id="RZC77891">
    <property type="protein sequence ID" value="RZC77891"/>
    <property type="gene ID" value="C5167_002072"/>
</dbReference>
<organism evidence="1 2">
    <name type="scientific">Papaver somniferum</name>
    <name type="common">Opium poppy</name>
    <dbReference type="NCBI Taxonomy" id="3469"/>
    <lineage>
        <taxon>Eukaryota</taxon>
        <taxon>Viridiplantae</taxon>
        <taxon>Streptophyta</taxon>
        <taxon>Embryophyta</taxon>
        <taxon>Tracheophyta</taxon>
        <taxon>Spermatophyta</taxon>
        <taxon>Magnoliopsida</taxon>
        <taxon>Ranunculales</taxon>
        <taxon>Papaveraceae</taxon>
        <taxon>Papaveroideae</taxon>
        <taxon>Papaver</taxon>
    </lineage>
</organism>
<accession>A0A4Y7L0N2</accession>
<keyword evidence="2" id="KW-1185">Reference proteome</keyword>
<protein>
    <submittedName>
        <fullName evidence="1">Uncharacterized protein</fullName>
    </submittedName>
</protein>
<proteinExistence type="predicted"/>
<dbReference type="Proteomes" id="UP000316621">
    <property type="component" value="Chromosome 9"/>
</dbReference>
<dbReference type="AlphaFoldDB" id="A0A4Y7L0N2"/>
<sequence length="156" mass="18293">MRNSFSFNNIYRHRNILACNTEAKKNLGALEFESDLLDRPTPHWCIRMVHLSVSKIQWKHVRSIPCLRMSISNSYVVRRISLLKERQRNRLLACTKRPATGRFFMTATQVGGDKWYRPIVPVLHCILYRVVLHLIRLSPDLFFTARITLCKCNCCS</sequence>
<gene>
    <name evidence="1" type="ORF">C5167_002072</name>
</gene>
<reference evidence="1 2" key="1">
    <citation type="journal article" date="2018" name="Science">
        <title>The opium poppy genome and morphinan production.</title>
        <authorList>
            <person name="Guo L."/>
            <person name="Winzer T."/>
            <person name="Yang X."/>
            <person name="Li Y."/>
            <person name="Ning Z."/>
            <person name="He Z."/>
            <person name="Teodor R."/>
            <person name="Lu Y."/>
            <person name="Bowser T.A."/>
            <person name="Graham I.A."/>
            <person name="Ye K."/>
        </authorList>
    </citation>
    <scope>NUCLEOTIDE SEQUENCE [LARGE SCALE GENOMIC DNA]</scope>
    <source>
        <strain evidence="2">cv. HN1</strain>
        <tissue evidence="1">Leaves</tissue>
    </source>
</reference>
<evidence type="ECO:0000313" key="1">
    <source>
        <dbReference type="EMBL" id="RZC77891.1"/>
    </source>
</evidence>